<gene>
    <name evidence="3" type="ORF">FOZ62_013924</name>
</gene>
<reference evidence="3 4" key="1">
    <citation type="submission" date="2020-04" db="EMBL/GenBank/DDBJ databases">
        <title>Perkinsus olseni comparative genomics.</title>
        <authorList>
            <person name="Bogema D.R."/>
        </authorList>
    </citation>
    <scope>NUCLEOTIDE SEQUENCE [LARGE SCALE GENOMIC DNA]</scope>
    <source>
        <strain evidence="3">ATCC PRA-205</strain>
    </source>
</reference>
<dbReference type="Proteomes" id="UP000574390">
    <property type="component" value="Unassembled WGS sequence"/>
</dbReference>
<accession>A0A7J6QJS2</accession>
<proteinExistence type="predicted"/>
<sequence length="468" mass="51256">VFPVIMARYKPIVSSLLFLSLRLSCSQAAMNLPPDAADNLITKMRTRIFVETKNLVKKDLEEVCSSLAGPSCHFGRPGGSSAKTTGETLVGGVIPDNYIHESPGFDALAAAMPFDVWEFDPSNLPDLLLPPPVENEGKMLDLKEQAVGRRVPSGFSQGLPDGVVASWQGRWLVDDSYRAEKGTSLPTYIRFSKPVLARKIWIELDSGVVDETVNVMGKQTKEKVEKKRKQQAAIVILRKGTETVWSSRMLIGSTTVDVLSHGLYGHAPLSPIDEIVVLSRGAGVRVVAIELDQPGQVMVPLMLLTKMSVPEGGLVLKHVMVDSVLLRKRQLTSLQDAIADGYELEFGNSTSGPLTVAETVLGDESKSIITTHLLRLVAANDDVPYELRRELEGRKDEVEELANRVLTRVVSGGDVYPSSEREVDGKKDTSAHSSDADDDVEDVQVETYERDKKLQTVEDLLVAALMHM</sequence>
<evidence type="ECO:0000313" key="3">
    <source>
        <dbReference type="EMBL" id="KAF4708478.1"/>
    </source>
</evidence>
<feature type="non-terminal residue" evidence="3">
    <location>
        <position position="1"/>
    </location>
</feature>
<keyword evidence="2" id="KW-0732">Signal</keyword>
<feature type="region of interest" description="Disordered" evidence="1">
    <location>
        <begin position="415"/>
        <end position="445"/>
    </location>
</feature>
<dbReference type="AlphaFoldDB" id="A0A7J6QJS2"/>
<evidence type="ECO:0000256" key="2">
    <source>
        <dbReference type="SAM" id="SignalP"/>
    </source>
</evidence>
<protein>
    <submittedName>
        <fullName evidence="3">Uncharacterized protein</fullName>
    </submittedName>
</protein>
<comment type="caution">
    <text evidence="3">The sequence shown here is derived from an EMBL/GenBank/DDBJ whole genome shotgun (WGS) entry which is preliminary data.</text>
</comment>
<evidence type="ECO:0000256" key="1">
    <source>
        <dbReference type="SAM" id="MobiDB-lite"/>
    </source>
</evidence>
<evidence type="ECO:0000313" key="4">
    <source>
        <dbReference type="Proteomes" id="UP000574390"/>
    </source>
</evidence>
<feature type="chain" id="PRO_5029637823" evidence="2">
    <location>
        <begin position="29"/>
        <end position="468"/>
    </location>
</feature>
<name>A0A7J6QJS2_PEROL</name>
<feature type="compositionally biased region" description="Basic and acidic residues" evidence="1">
    <location>
        <begin position="419"/>
        <end position="430"/>
    </location>
</feature>
<dbReference type="EMBL" id="JABANM010029148">
    <property type="protein sequence ID" value="KAF4708478.1"/>
    <property type="molecule type" value="Genomic_DNA"/>
</dbReference>
<organism evidence="3 4">
    <name type="scientific">Perkinsus olseni</name>
    <name type="common">Perkinsus atlanticus</name>
    <dbReference type="NCBI Taxonomy" id="32597"/>
    <lineage>
        <taxon>Eukaryota</taxon>
        <taxon>Sar</taxon>
        <taxon>Alveolata</taxon>
        <taxon>Perkinsozoa</taxon>
        <taxon>Perkinsea</taxon>
        <taxon>Perkinsida</taxon>
        <taxon>Perkinsidae</taxon>
        <taxon>Perkinsus</taxon>
    </lineage>
</organism>
<feature type="signal peptide" evidence="2">
    <location>
        <begin position="1"/>
        <end position="28"/>
    </location>
</feature>